<dbReference type="PANTHER" id="PTHR34580">
    <property type="match status" value="1"/>
</dbReference>
<dbReference type="Proteomes" id="UP000614996">
    <property type="component" value="Unassembled WGS sequence"/>
</dbReference>
<protein>
    <submittedName>
        <fullName evidence="4">Transcriptional regulator</fullName>
    </submittedName>
</protein>
<dbReference type="InterPro" id="IPR036390">
    <property type="entry name" value="WH_DNA-bd_sf"/>
</dbReference>
<dbReference type="EMBL" id="BOPO01000042">
    <property type="protein sequence ID" value="GIL27328.1"/>
    <property type="molecule type" value="Genomic_DNA"/>
</dbReference>
<proteinExistence type="predicted"/>
<dbReference type="InterPro" id="IPR051534">
    <property type="entry name" value="CBASS_pafABC_assoc_protein"/>
</dbReference>
<feature type="region of interest" description="Disordered" evidence="1">
    <location>
        <begin position="231"/>
        <end position="280"/>
    </location>
</feature>
<dbReference type="SUPFAM" id="SSF46785">
    <property type="entry name" value="Winged helix' DNA-binding domain"/>
    <property type="match status" value="1"/>
</dbReference>
<gene>
    <name evidence="4" type="ORF">NUM_25820</name>
</gene>
<comment type="caution">
    <text evidence="4">The sequence shown here is derived from an EMBL/GenBank/DDBJ whole genome shotgun (WGS) entry which is preliminary data.</text>
</comment>
<dbReference type="AlphaFoldDB" id="A0A8J4AAI3"/>
<dbReference type="InterPro" id="IPR026881">
    <property type="entry name" value="WYL_dom"/>
</dbReference>
<evidence type="ECO:0000313" key="4">
    <source>
        <dbReference type="EMBL" id="GIL27328.1"/>
    </source>
</evidence>
<evidence type="ECO:0000256" key="1">
    <source>
        <dbReference type="SAM" id="MobiDB-lite"/>
    </source>
</evidence>
<evidence type="ECO:0000313" key="5">
    <source>
        <dbReference type="Proteomes" id="UP000614996"/>
    </source>
</evidence>
<dbReference type="PROSITE" id="PS52050">
    <property type="entry name" value="WYL"/>
    <property type="match status" value="1"/>
</dbReference>
<dbReference type="RefSeq" id="WP_225918539.1">
    <property type="nucleotide sequence ID" value="NZ_BOPO01000042.1"/>
</dbReference>
<organism evidence="4 5">
    <name type="scientific">Actinocatenispora comari</name>
    <dbReference type="NCBI Taxonomy" id="2807577"/>
    <lineage>
        <taxon>Bacteria</taxon>
        <taxon>Bacillati</taxon>
        <taxon>Actinomycetota</taxon>
        <taxon>Actinomycetes</taxon>
        <taxon>Micromonosporales</taxon>
        <taxon>Micromonosporaceae</taxon>
        <taxon>Actinocatenispora</taxon>
    </lineage>
</organism>
<dbReference type="PANTHER" id="PTHR34580:SF3">
    <property type="entry name" value="PROTEIN PAFB"/>
    <property type="match status" value="1"/>
</dbReference>
<accession>A0A8J4AAI3</accession>
<feature type="compositionally biased region" description="Low complexity" evidence="1">
    <location>
        <begin position="249"/>
        <end position="274"/>
    </location>
</feature>
<evidence type="ECO:0000259" key="2">
    <source>
        <dbReference type="Pfam" id="PF08279"/>
    </source>
</evidence>
<reference evidence="5" key="1">
    <citation type="journal article" date="2021" name="Int. J. Syst. Evol. Microbiol.">
        <title>Actinocatenispora comari sp. nov., an endophytic actinomycete isolated from aerial parts of Comarum salesowianum.</title>
        <authorList>
            <person name="Oyunbileg N."/>
            <person name="Iizaka Y."/>
            <person name="Hamada M."/>
            <person name="Davaapurev B.O."/>
            <person name="Fukumoto A."/>
            <person name="Tsetseg B."/>
            <person name="Kato F."/>
            <person name="Tamura T."/>
            <person name="Batkhuu J."/>
            <person name="Anzai Y."/>
        </authorList>
    </citation>
    <scope>NUCLEOTIDE SEQUENCE [LARGE SCALE GENOMIC DNA]</scope>
    <source>
        <strain evidence="5">NUM-2625</strain>
    </source>
</reference>
<sequence length="280" mass="29502">MNRTERLHALVDALRAVAPEPRSTRWLAERFSVSVRTIERDTAALAESGVPLFAVPGPQGGFAIDDTGDRELPPVAFTPDEAVAVAVGLAQLTGSTFHGAADGVLAKLTARYPGLIGAAAEAVATGDGLELPAENDQFPAIPVVLQRALATERVLELDYTDATGRSSRRVVEPIGVLTAPGDDGPHWLLLAWCRLRHGVRGFRIDRIRRARLGTERVPARRALAELHVPGLIPTEPDIPAQRRSRADRAAGGSARNGSAAVPARSGSAAGAGQARPDVAQ</sequence>
<feature type="domain" description="WYL" evidence="3">
    <location>
        <begin position="144"/>
        <end position="211"/>
    </location>
</feature>
<dbReference type="InterPro" id="IPR013196">
    <property type="entry name" value="HTH_11"/>
</dbReference>
<dbReference type="Pfam" id="PF13280">
    <property type="entry name" value="WYL"/>
    <property type="match status" value="1"/>
</dbReference>
<feature type="domain" description="Helix-turn-helix type 11" evidence="2">
    <location>
        <begin position="20"/>
        <end position="60"/>
    </location>
</feature>
<evidence type="ECO:0000259" key="3">
    <source>
        <dbReference type="Pfam" id="PF13280"/>
    </source>
</evidence>
<dbReference type="Gene3D" id="1.10.10.10">
    <property type="entry name" value="Winged helix-like DNA-binding domain superfamily/Winged helix DNA-binding domain"/>
    <property type="match status" value="1"/>
</dbReference>
<dbReference type="InterPro" id="IPR036388">
    <property type="entry name" value="WH-like_DNA-bd_sf"/>
</dbReference>
<name>A0A8J4AAI3_9ACTN</name>
<dbReference type="Pfam" id="PF08279">
    <property type="entry name" value="HTH_11"/>
    <property type="match status" value="1"/>
</dbReference>
<keyword evidence="5" id="KW-1185">Reference proteome</keyword>